<dbReference type="STRING" id="1519643.SAMN06295933_0261"/>
<dbReference type="RefSeq" id="WP_085097187.1">
    <property type="nucleotide sequence ID" value="NZ_FWZU01000001.1"/>
</dbReference>
<dbReference type="Proteomes" id="UP000192906">
    <property type="component" value="Unassembled WGS sequence"/>
</dbReference>
<keyword evidence="2" id="KW-1185">Reference proteome</keyword>
<protein>
    <submittedName>
        <fullName evidence="1">Uncharacterized protein</fullName>
    </submittedName>
</protein>
<name>A0A1X7C395_9BACT</name>
<organism evidence="1 2">
    <name type="scientific">Desulfovibrio gilichinskyi</name>
    <dbReference type="NCBI Taxonomy" id="1519643"/>
    <lineage>
        <taxon>Bacteria</taxon>
        <taxon>Pseudomonadati</taxon>
        <taxon>Thermodesulfobacteriota</taxon>
        <taxon>Desulfovibrionia</taxon>
        <taxon>Desulfovibrionales</taxon>
        <taxon>Desulfovibrionaceae</taxon>
        <taxon>Desulfovibrio</taxon>
    </lineage>
</organism>
<dbReference type="EMBL" id="FWZU01000001">
    <property type="protein sequence ID" value="SME89261.1"/>
    <property type="molecule type" value="Genomic_DNA"/>
</dbReference>
<dbReference type="AlphaFoldDB" id="A0A1X7C395"/>
<proteinExistence type="predicted"/>
<sequence length="130" mass="15083">MSEKALNVKESKYLDNLQYSFTAEELAEKAQIMSEQSTLKAELEDQKKAVMSDFKAQIDKCDADLNLAAKHYRDKWMMKNVTCIKRMNYDNGMVEFIRTDTDEIYKSRKMEGDELNIPLPTDDTDVNPVQ</sequence>
<evidence type="ECO:0000313" key="1">
    <source>
        <dbReference type="EMBL" id="SME89261.1"/>
    </source>
</evidence>
<gene>
    <name evidence="1" type="ORF">SAMN06295933_0261</name>
</gene>
<accession>A0A1X7C395</accession>
<evidence type="ECO:0000313" key="2">
    <source>
        <dbReference type="Proteomes" id="UP000192906"/>
    </source>
</evidence>
<reference evidence="2" key="1">
    <citation type="submission" date="2017-04" db="EMBL/GenBank/DDBJ databases">
        <authorList>
            <person name="Varghese N."/>
            <person name="Submissions S."/>
        </authorList>
    </citation>
    <scope>NUCLEOTIDE SEQUENCE [LARGE SCALE GENOMIC DNA]</scope>
    <source>
        <strain evidence="2">K3S</strain>
    </source>
</reference>